<keyword evidence="2" id="KW-1185">Reference proteome</keyword>
<protein>
    <recommendedName>
        <fullName evidence="3">Neuroparsin</fullName>
    </recommendedName>
</protein>
<dbReference type="InParanoid" id="T1I194"/>
<dbReference type="VEuPathDB" id="VectorBase:RPRC010064"/>
<proteinExistence type="predicted"/>
<sequence>MTTSLVAVLMATVLFELAHSCTPCFGENCNDNLPRYCVYGNYTNSCGRLECKKGPGERCRGYWLMERQRSCADGTSCKCGLCAGCTGWIALNDIKLQLNNLVLGCKALGCLSKKKYFYI</sequence>
<dbReference type="Proteomes" id="UP000015103">
    <property type="component" value="Unassembled WGS sequence"/>
</dbReference>
<accession>T1I194</accession>
<dbReference type="AlphaFoldDB" id="T1I194"/>
<name>T1I194_RHOPR</name>
<evidence type="ECO:0008006" key="3">
    <source>
        <dbReference type="Google" id="ProtNLM"/>
    </source>
</evidence>
<dbReference type="Pfam" id="PF07327">
    <property type="entry name" value="Neuroparsin"/>
    <property type="match status" value="1"/>
</dbReference>
<dbReference type="InterPro" id="IPR010850">
    <property type="entry name" value="Neuroparsin"/>
</dbReference>
<organism evidence="1 2">
    <name type="scientific">Rhodnius prolixus</name>
    <name type="common">Triatomid bug</name>
    <dbReference type="NCBI Taxonomy" id="13249"/>
    <lineage>
        <taxon>Eukaryota</taxon>
        <taxon>Metazoa</taxon>
        <taxon>Ecdysozoa</taxon>
        <taxon>Arthropoda</taxon>
        <taxon>Hexapoda</taxon>
        <taxon>Insecta</taxon>
        <taxon>Pterygota</taxon>
        <taxon>Neoptera</taxon>
        <taxon>Paraneoptera</taxon>
        <taxon>Hemiptera</taxon>
        <taxon>Heteroptera</taxon>
        <taxon>Panheteroptera</taxon>
        <taxon>Cimicomorpha</taxon>
        <taxon>Reduviidae</taxon>
        <taxon>Triatominae</taxon>
        <taxon>Rhodnius</taxon>
    </lineage>
</organism>
<reference evidence="1" key="1">
    <citation type="submission" date="2015-05" db="UniProtKB">
        <authorList>
            <consortium name="EnsemblMetazoa"/>
        </authorList>
    </citation>
    <scope>IDENTIFICATION</scope>
</reference>
<dbReference type="HOGENOM" id="CLU_2064331_0_0_1"/>
<dbReference type="OMA" id="ITERWIC"/>
<dbReference type="EnsemblMetazoa" id="RPRC010064-RA">
    <property type="protein sequence ID" value="RPRC010064-PA"/>
    <property type="gene ID" value="RPRC010064"/>
</dbReference>
<evidence type="ECO:0000313" key="1">
    <source>
        <dbReference type="EnsemblMetazoa" id="RPRC010064-PA"/>
    </source>
</evidence>
<evidence type="ECO:0000313" key="2">
    <source>
        <dbReference type="Proteomes" id="UP000015103"/>
    </source>
</evidence>
<dbReference type="EMBL" id="ACPB03016551">
    <property type="status" value="NOT_ANNOTATED_CDS"/>
    <property type="molecule type" value="Genomic_DNA"/>
</dbReference>